<proteinExistence type="predicted"/>
<protein>
    <submittedName>
        <fullName evidence="2">DUF3732 domain-containing protein</fullName>
    </submittedName>
</protein>
<feature type="coiled-coil region" evidence="1">
    <location>
        <begin position="347"/>
        <end position="381"/>
    </location>
</feature>
<evidence type="ECO:0000256" key="1">
    <source>
        <dbReference type="SAM" id="Coils"/>
    </source>
</evidence>
<gene>
    <name evidence="2" type="ORF">AAH991_31400</name>
</gene>
<dbReference type="Proteomes" id="UP001447516">
    <property type="component" value="Unassembled WGS sequence"/>
</dbReference>
<dbReference type="EMBL" id="JBDJAW010000036">
    <property type="protein sequence ID" value="MEN3539651.1"/>
    <property type="molecule type" value="Genomic_DNA"/>
</dbReference>
<reference evidence="2 3" key="1">
    <citation type="submission" date="2024-05" db="EMBL/GenBank/DDBJ databases">
        <title>Microbispora sp.ZYX-F-249.</title>
        <authorList>
            <person name="Xie H."/>
        </authorList>
    </citation>
    <scope>NUCLEOTIDE SEQUENCE [LARGE SCALE GENOMIC DNA]</scope>
    <source>
        <strain evidence="2 3">ZYX-F-249</strain>
    </source>
</reference>
<keyword evidence="1" id="KW-0175">Coiled coil</keyword>
<dbReference type="RefSeq" id="WP_346229540.1">
    <property type="nucleotide sequence ID" value="NZ_JBDJAW010000036.1"/>
</dbReference>
<keyword evidence="3" id="KW-1185">Reference proteome</keyword>
<feature type="coiled-coil region" evidence="1">
    <location>
        <begin position="415"/>
        <end position="442"/>
    </location>
</feature>
<dbReference type="Pfam" id="PF12532">
    <property type="entry name" value="DUF3732"/>
    <property type="match status" value="1"/>
</dbReference>
<organism evidence="2 3">
    <name type="scientific">Microbispora maris</name>
    <dbReference type="NCBI Taxonomy" id="3144104"/>
    <lineage>
        <taxon>Bacteria</taxon>
        <taxon>Bacillati</taxon>
        <taxon>Actinomycetota</taxon>
        <taxon>Actinomycetes</taxon>
        <taxon>Streptosporangiales</taxon>
        <taxon>Streptosporangiaceae</taxon>
        <taxon>Microbispora</taxon>
    </lineage>
</organism>
<accession>A0ABV0AZD6</accession>
<evidence type="ECO:0000313" key="2">
    <source>
        <dbReference type="EMBL" id="MEN3539651.1"/>
    </source>
</evidence>
<comment type="caution">
    <text evidence="2">The sequence shown here is derived from an EMBL/GenBank/DDBJ whole genome shotgun (WGS) entry which is preliminary data.</text>
</comment>
<sequence length="613" mass="68279">MEYCLGRDTMRVPVGPITDTVAWYGTLWQLDKGQAFIARPAPAVGKASTQQAMLEFGMGPALPDFQDLVVNTDSATLREQLGRRIGIEENLSDPGTRSLRAPLEANLGHAALLCLQTQNEIASANAIFHRQGERGIEDALRDTIPYFLGAVPHDQALKRARLRDARRALQRGEATLRAAQLASATIDTELRALLAEARAVNLVPDEDITDHAQLIRVLQAARVPAPRERQASEVLQEQDRRVALERERDALQRALRRVMSERALLLDQRDGLGGYEESLELQISRLSSLDLIDPPLANGDDSDGIANQEHRCPACGQNMREPDPTAMTMRASLERLREELGSISQARPAQRAALERLDNEASSLREQLSSIEAALNALLAADRVGQESGGDSRDFIRGRIDATLARLSSAGDVELARLQEEVATYAAMVQALEAELDDNEDREQLTSRLLSVGRDMTSYAKRLGLEHSGEVVRLDLARLTVVTDTERGPVPLFRIGSAANWIGYHLVTHLALHRHFVRQTRPVPRFLMLDQPTQAYYPSEVARRTGIAESDADREAVRRMFELIRDVVHELAPALQVIVCDHANLPEQWFQDSITHNWRDGRKLVPEEWLSSR</sequence>
<evidence type="ECO:0000313" key="3">
    <source>
        <dbReference type="Proteomes" id="UP001447516"/>
    </source>
</evidence>
<feature type="coiled-coil region" evidence="1">
    <location>
        <begin position="227"/>
        <end position="261"/>
    </location>
</feature>
<name>A0ABV0AZD6_9ACTN</name>
<dbReference type="InterPro" id="IPR022205">
    <property type="entry name" value="DUF3732"/>
</dbReference>